<protein>
    <submittedName>
        <fullName evidence="2">Uncharacterized protein</fullName>
    </submittedName>
</protein>
<accession>A0A448YZ98</accession>
<proteinExistence type="predicted"/>
<evidence type="ECO:0000313" key="4">
    <source>
        <dbReference type="Proteomes" id="UP000291116"/>
    </source>
</evidence>
<keyword evidence="4" id="KW-1185">Reference proteome</keyword>
<reference evidence="2 4" key="1">
    <citation type="submission" date="2019-01" db="EMBL/GenBank/DDBJ databases">
        <authorList>
            <person name="Ferrante I. M."/>
        </authorList>
    </citation>
    <scope>NUCLEOTIDE SEQUENCE [LARGE SCALE GENOMIC DNA]</scope>
    <source>
        <strain evidence="2 4">B856</strain>
    </source>
</reference>
<feature type="region of interest" description="Disordered" evidence="1">
    <location>
        <begin position="95"/>
        <end position="116"/>
    </location>
</feature>
<name>A0A448YZ98_9STRA</name>
<feature type="compositionally biased region" description="Basic and acidic residues" evidence="1">
    <location>
        <begin position="33"/>
        <end position="43"/>
    </location>
</feature>
<feature type="compositionally biased region" description="Basic and acidic residues" evidence="1">
    <location>
        <begin position="1"/>
        <end position="12"/>
    </location>
</feature>
<feature type="compositionally biased region" description="Low complexity" evidence="1">
    <location>
        <begin position="16"/>
        <end position="28"/>
    </location>
</feature>
<gene>
    <name evidence="2" type="ORF">PSNMU_V1.4_AUG-EV-PASAV3_0018800</name>
    <name evidence="3" type="ORF">PSNMU_V1.4_AUG-EV-PASAV3_0098840</name>
</gene>
<dbReference type="Proteomes" id="UP000291116">
    <property type="component" value="Unassembled WGS sequence"/>
</dbReference>
<feature type="region of interest" description="Disordered" evidence="1">
    <location>
        <begin position="1"/>
        <end position="43"/>
    </location>
</feature>
<dbReference type="EMBL" id="CAACVS010000048">
    <property type="protein sequence ID" value="VEU35133.1"/>
    <property type="molecule type" value="Genomic_DNA"/>
</dbReference>
<dbReference type="OrthoDB" id="433525at2759"/>
<evidence type="ECO:0000313" key="3">
    <source>
        <dbReference type="EMBL" id="VEU42894.1"/>
    </source>
</evidence>
<organism evidence="2 4">
    <name type="scientific">Pseudo-nitzschia multistriata</name>
    <dbReference type="NCBI Taxonomy" id="183589"/>
    <lineage>
        <taxon>Eukaryota</taxon>
        <taxon>Sar</taxon>
        <taxon>Stramenopiles</taxon>
        <taxon>Ochrophyta</taxon>
        <taxon>Bacillariophyta</taxon>
        <taxon>Bacillariophyceae</taxon>
        <taxon>Bacillariophycidae</taxon>
        <taxon>Bacillariales</taxon>
        <taxon>Bacillariaceae</taxon>
        <taxon>Pseudo-nitzschia</taxon>
    </lineage>
</organism>
<sequence>MASDEDKNRNEGEQPGTEAAAETGKTTAMVDEPLPRKVYQDDFRPGRGNALQAAVASVFGSDLADVPNFVERPEGYESAIEMFCRNRNYSCEKRKLPAEGSGVGGTQGPPPSGQRRRLCLLRGKSPRGPFGHVVIARTSVSGPECVHRGAVFEMVHDPHPDESFLDESEPFGWCMFFTPIEEQATQLTS</sequence>
<dbReference type="AlphaFoldDB" id="A0A448YZ98"/>
<dbReference type="EMBL" id="CAACVS010000489">
    <property type="protein sequence ID" value="VEU42894.1"/>
    <property type="molecule type" value="Genomic_DNA"/>
</dbReference>
<evidence type="ECO:0000313" key="2">
    <source>
        <dbReference type="EMBL" id="VEU35133.1"/>
    </source>
</evidence>
<evidence type="ECO:0000256" key="1">
    <source>
        <dbReference type="SAM" id="MobiDB-lite"/>
    </source>
</evidence>